<evidence type="ECO:0000313" key="2">
    <source>
        <dbReference type="Proteomes" id="UP000190648"/>
    </source>
</evidence>
<dbReference type="Proteomes" id="UP000190648">
    <property type="component" value="Unassembled WGS sequence"/>
</dbReference>
<proteinExistence type="predicted"/>
<sequence>MWIFSLFGRKMCREEHSQDTAFQQVVSGAVYEEEWFLLGSAIALSQHQGVSVMSSKSFLRQRPNVETICRKANNGRVQTRAARPERMFWKKFALDPSPRPSVMRRPQRCGLDSCSWERSIVVTIASIAALSDQLSPVQQPWPDGVMDLTVPSTTASNILNRACEHQVKKSNRSRWACKQQNSGSPTEVLRSGEEQNVSTWCHFLSLLQWEEPDCRRIAAYLPSPSTPNCRGCLGLVTPRVIRVGSSERSGSSTACFREPKIGFLCH</sequence>
<organism evidence="1 2">
    <name type="scientific">Patagioenas fasciata monilis</name>
    <dbReference type="NCBI Taxonomy" id="372326"/>
    <lineage>
        <taxon>Eukaryota</taxon>
        <taxon>Metazoa</taxon>
        <taxon>Chordata</taxon>
        <taxon>Craniata</taxon>
        <taxon>Vertebrata</taxon>
        <taxon>Euteleostomi</taxon>
        <taxon>Archelosauria</taxon>
        <taxon>Archosauria</taxon>
        <taxon>Dinosauria</taxon>
        <taxon>Saurischia</taxon>
        <taxon>Theropoda</taxon>
        <taxon>Coelurosauria</taxon>
        <taxon>Aves</taxon>
        <taxon>Neognathae</taxon>
        <taxon>Neoaves</taxon>
        <taxon>Columbimorphae</taxon>
        <taxon>Columbiformes</taxon>
        <taxon>Columbidae</taxon>
        <taxon>Patagioenas</taxon>
    </lineage>
</organism>
<evidence type="ECO:0000313" key="1">
    <source>
        <dbReference type="EMBL" id="OPJ70004.1"/>
    </source>
</evidence>
<dbReference type="AlphaFoldDB" id="A0A1V4JD51"/>
<protein>
    <submittedName>
        <fullName evidence="1">Uncharacterized protein</fullName>
    </submittedName>
</protein>
<reference evidence="1 2" key="1">
    <citation type="submission" date="2016-02" db="EMBL/GenBank/DDBJ databases">
        <title>Band-tailed pigeon sequencing and assembly.</title>
        <authorList>
            <person name="Soares A.E."/>
            <person name="Novak B.J."/>
            <person name="Rice E.S."/>
            <person name="O'Connell B."/>
            <person name="Chang D."/>
            <person name="Weber S."/>
            <person name="Shapiro B."/>
        </authorList>
    </citation>
    <scope>NUCLEOTIDE SEQUENCE [LARGE SCALE GENOMIC DNA]</scope>
    <source>
        <strain evidence="1">BTP2013</strain>
        <tissue evidence="1">Blood</tissue>
    </source>
</reference>
<comment type="caution">
    <text evidence="1">The sequence shown here is derived from an EMBL/GenBank/DDBJ whole genome shotgun (WGS) entry which is preliminary data.</text>
</comment>
<name>A0A1V4JD51_PATFA</name>
<keyword evidence="2" id="KW-1185">Reference proteome</keyword>
<accession>A0A1V4JD51</accession>
<dbReference type="EMBL" id="LSYS01007908">
    <property type="protein sequence ID" value="OPJ70004.1"/>
    <property type="molecule type" value="Genomic_DNA"/>
</dbReference>
<gene>
    <name evidence="1" type="ORF">AV530_019266</name>
</gene>